<gene>
    <name evidence="1" type="ORF">Afe05nite_85450</name>
</gene>
<dbReference type="Proteomes" id="UP000598174">
    <property type="component" value="Unassembled WGS sequence"/>
</dbReference>
<protein>
    <recommendedName>
        <fullName evidence="3">Knr4/Smi1-like domain-containing protein</fullName>
    </recommendedName>
</protein>
<dbReference type="RefSeq" id="WP_203823022.1">
    <property type="nucleotide sequence ID" value="NZ_BAAABP010000041.1"/>
</dbReference>
<comment type="caution">
    <text evidence="1">The sequence shown here is derived from an EMBL/GenBank/DDBJ whole genome shotgun (WGS) entry which is preliminary data.</text>
</comment>
<proteinExistence type="predicted"/>
<reference evidence="1" key="1">
    <citation type="submission" date="2021-01" db="EMBL/GenBank/DDBJ databases">
        <title>Whole genome shotgun sequence of Actinoplanes ferrugineus NBRC 15555.</title>
        <authorList>
            <person name="Komaki H."/>
            <person name="Tamura T."/>
        </authorList>
    </citation>
    <scope>NUCLEOTIDE SEQUENCE</scope>
    <source>
        <strain evidence="1">NBRC 15555</strain>
    </source>
</reference>
<evidence type="ECO:0000313" key="2">
    <source>
        <dbReference type="Proteomes" id="UP000598174"/>
    </source>
</evidence>
<accession>A0A919J8X5</accession>
<name>A0A919J8X5_9ACTN</name>
<evidence type="ECO:0008006" key="3">
    <source>
        <dbReference type="Google" id="ProtNLM"/>
    </source>
</evidence>
<dbReference type="EMBL" id="BOMM01000096">
    <property type="protein sequence ID" value="GIE16705.1"/>
    <property type="molecule type" value="Genomic_DNA"/>
</dbReference>
<dbReference type="Gene3D" id="3.40.1580.10">
    <property type="entry name" value="SMI1/KNR4-like"/>
    <property type="match status" value="1"/>
</dbReference>
<dbReference type="InterPro" id="IPR037883">
    <property type="entry name" value="Knr4/Smi1-like_sf"/>
</dbReference>
<evidence type="ECO:0000313" key="1">
    <source>
        <dbReference type="EMBL" id="GIE16705.1"/>
    </source>
</evidence>
<dbReference type="AlphaFoldDB" id="A0A919J8X5"/>
<sequence length="174" mass="19548">MENYADRLANLLGVADDAASCSWEAVEEEIGSPLPGDYKELIDHTGSAVFDDRLSVFAPSSSEETDLASLIKERDWAWEYLREDVDLPERFFTEDRRLIAFAAIDACYFYWDARDGSAPEDWGVVIVDGDLQNWFELPLSATECLYKILVGEIELPPFEGFFGSAEHSVGRFGS</sequence>
<organism evidence="1 2">
    <name type="scientific">Paractinoplanes ferrugineus</name>
    <dbReference type="NCBI Taxonomy" id="113564"/>
    <lineage>
        <taxon>Bacteria</taxon>
        <taxon>Bacillati</taxon>
        <taxon>Actinomycetota</taxon>
        <taxon>Actinomycetes</taxon>
        <taxon>Micromonosporales</taxon>
        <taxon>Micromonosporaceae</taxon>
        <taxon>Paractinoplanes</taxon>
    </lineage>
</organism>
<dbReference type="SUPFAM" id="SSF160631">
    <property type="entry name" value="SMI1/KNR4-like"/>
    <property type="match status" value="1"/>
</dbReference>
<keyword evidence="2" id="KW-1185">Reference proteome</keyword>